<evidence type="ECO:0000256" key="1">
    <source>
        <dbReference type="SAM" id="MobiDB-lite"/>
    </source>
</evidence>
<protein>
    <submittedName>
        <fullName evidence="3">Uncharacterized protein</fullName>
    </submittedName>
</protein>
<keyword evidence="2" id="KW-0732">Signal</keyword>
<feature type="compositionally biased region" description="Low complexity" evidence="1">
    <location>
        <begin position="138"/>
        <end position="148"/>
    </location>
</feature>
<keyword evidence="4" id="KW-1185">Reference proteome</keyword>
<gene>
    <name evidence="3" type="ORF">SAMN06265795_10679</name>
</gene>
<dbReference type="EMBL" id="FZOT01000006">
    <property type="protein sequence ID" value="SNS76030.1"/>
    <property type="molecule type" value="Genomic_DNA"/>
</dbReference>
<feature type="chain" id="PRO_5013235271" evidence="2">
    <location>
        <begin position="23"/>
        <end position="154"/>
    </location>
</feature>
<sequence length="154" mass="15983">MRAVVTLSLAGVLLLAPAVAFSAEGGPGGAVVQPFAAPVVLRGTLGERQIQMQLRPKTGEEGIEGDYFAFGSSAKVLLAGEADAGELVMEESENGTDVSGHWLGTVNGDSISGNWESLDGSVQRPFQLQVVRADKSRPAAAPRPAKQAEASKRP</sequence>
<organism evidence="3 4">
    <name type="scientific">Noviherbaspirillum humi</name>
    <dbReference type="NCBI Taxonomy" id="1688639"/>
    <lineage>
        <taxon>Bacteria</taxon>
        <taxon>Pseudomonadati</taxon>
        <taxon>Pseudomonadota</taxon>
        <taxon>Betaproteobacteria</taxon>
        <taxon>Burkholderiales</taxon>
        <taxon>Oxalobacteraceae</taxon>
        <taxon>Noviherbaspirillum</taxon>
    </lineage>
</organism>
<proteinExistence type="predicted"/>
<evidence type="ECO:0000313" key="3">
    <source>
        <dbReference type="EMBL" id="SNS76030.1"/>
    </source>
</evidence>
<feature type="region of interest" description="Disordered" evidence="1">
    <location>
        <begin position="132"/>
        <end position="154"/>
    </location>
</feature>
<reference evidence="3 4" key="1">
    <citation type="submission" date="2017-06" db="EMBL/GenBank/DDBJ databases">
        <authorList>
            <person name="Kim H.J."/>
            <person name="Triplett B.A."/>
        </authorList>
    </citation>
    <scope>NUCLEOTIDE SEQUENCE [LARGE SCALE GENOMIC DNA]</scope>
    <source>
        <strain evidence="3 4">U15</strain>
    </source>
</reference>
<evidence type="ECO:0000313" key="4">
    <source>
        <dbReference type="Proteomes" id="UP000198284"/>
    </source>
</evidence>
<dbReference type="AlphaFoldDB" id="A0A239H3T9"/>
<accession>A0A239H3T9</accession>
<dbReference type="Proteomes" id="UP000198284">
    <property type="component" value="Unassembled WGS sequence"/>
</dbReference>
<dbReference type="RefSeq" id="WP_176442421.1">
    <property type="nucleotide sequence ID" value="NZ_FZOT01000006.1"/>
</dbReference>
<name>A0A239H3T9_9BURK</name>
<evidence type="ECO:0000256" key="2">
    <source>
        <dbReference type="SAM" id="SignalP"/>
    </source>
</evidence>
<feature type="signal peptide" evidence="2">
    <location>
        <begin position="1"/>
        <end position="22"/>
    </location>
</feature>